<dbReference type="RefSeq" id="WP_046520759.1">
    <property type="nucleotide sequence ID" value="NZ_LAVS01000086.1"/>
</dbReference>
<sequence length="623" mass="69843">MRHSLLALSIAALLAGCNPAQDSKTTTPAAAEPVTAAETKAALSESERLNQWFETKYEEQLQMSPLQMTFLGRKDKQDQIDDVTEEAEDKQLAWAAASVEELKSQFDYNKLDTEAKTSYDLWIYQYEQSRDAAAFRVNSYVFNQMQGVHALLPQVLMNFHKVDEVVDMEAYVKRIGGIAKAIADLQQRAAKYAEAGVRPPRFAYEGVLEQVNNLLDGAPFKQSDKDAPLWADAKAKVEALKKADKLDDKKAEQLLADAKSALTTQFQPSYEALSAFLTSELDKTQVNVTGVSTQPNGVAYYNHRLAQSTTTDLTADEIHQIGLNEVDRLTKEMIAIKDKVGFKGSLKEFFTFIKTDAQFFYPDTDEGRQGYIKDSEAYLAFIEKKLPEYFGILPKAALTVKRVEAFREQPGAAQHYYPGTPDGKRPGIYYAHLSDMKQMPKNEMEAIAYHEGSPGHHMQISIAQELTSVPTFRTQAGFTAYVEGWALYSELLAKEMGAYQNDYSDFGRLITEMWRAVRLVVDTGMHSKGWTEQQGIEYFKEKTPVAEGAVVSEVRRYLVWPGQATAYKIGMLKILEIRAKAKEQLGDKFDIKGFHDTVLGGGALPLQVLEKRVQNWVDSVKAA</sequence>
<evidence type="ECO:0000313" key="3">
    <source>
        <dbReference type="Proteomes" id="UP000276260"/>
    </source>
</evidence>
<keyword evidence="3" id="KW-1185">Reference proteome</keyword>
<name>A0A3P3QF78_9GAMM</name>
<comment type="caution">
    <text evidence="2">The sequence shown here is derived from an EMBL/GenBank/DDBJ whole genome shotgun (WGS) entry which is preliminary data.</text>
</comment>
<evidence type="ECO:0000313" key="2">
    <source>
        <dbReference type="EMBL" id="RRJ19796.1"/>
    </source>
</evidence>
<feature type="signal peptide" evidence="1">
    <location>
        <begin position="1"/>
        <end position="20"/>
    </location>
</feature>
<dbReference type="PROSITE" id="PS51257">
    <property type="entry name" value="PROKAR_LIPOPROTEIN"/>
    <property type="match status" value="1"/>
</dbReference>
<evidence type="ECO:0000256" key="1">
    <source>
        <dbReference type="SAM" id="SignalP"/>
    </source>
</evidence>
<dbReference type="Proteomes" id="UP000276260">
    <property type="component" value="Unassembled WGS sequence"/>
</dbReference>
<dbReference type="InterPro" id="IPR010281">
    <property type="entry name" value="DUF885"/>
</dbReference>
<reference evidence="2 3" key="1">
    <citation type="submission" date="2018-11" db="EMBL/GenBank/DDBJ databases">
        <title>Draft genome analysis of Rheinheimera mesophila isolated from an industrial waste site.</title>
        <authorList>
            <person name="Yu Q."/>
            <person name="Qi Y."/>
            <person name="Zhang H."/>
            <person name="Lu Y."/>
            <person name="Pu J."/>
        </authorList>
    </citation>
    <scope>NUCLEOTIDE SEQUENCE [LARGE SCALE GENOMIC DNA]</scope>
    <source>
        <strain evidence="2 3">IITR13</strain>
    </source>
</reference>
<dbReference type="AlphaFoldDB" id="A0A3P3QF78"/>
<dbReference type="EMBL" id="RRCF01000004">
    <property type="protein sequence ID" value="RRJ19796.1"/>
    <property type="molecule type" value="Genomic_DNA"/>
</dbReference>
<dbReference type="PANTHER" id="PTHR33361:SF16">
    <property type="entry name" value="DUF885 DOMAIN-CONTAINING PROTEIN"/>
    <property type="match status" value="1"/>
</dbReference>
<dbReference type="PANTHER" id="PTHR33361">
    <property type="entry name" value="GLR0591 PROTEIN"/>
    <property type="match status" value="1"/>
</dbReference>
<protein>
    <submittedName>
        <fullName evidence="2">DUF885 domain-containing protein</fullName>
    </submittedName>
</protein>
<accession>A0A3P3QF78</accession>
<organism evidence="2 3">
    <name type="scientific">Rheinheimera mesophila</name>
    <dbReference type="NCBI Taxonomy" id="1547515"/>
    <lineage>
        <taxon>Bacteria</taxon>
        <taxon>Pseudomonadati</taxon>
        <taxon>Pseudomonadota</taxon>
        <taxon>Gammaproteobacteria</taxon>
        <taxon>Chromatiales</taxon>
        <taxon>Chromatiaceae</taxon>
        <taxon>Rheinheimera</taxon>
    </lineage>
</organism>
<gene>
    <name evidence="2" type="ORF">EIK76_15310</name>
</gene>
<dbReference type="Pfam" id="PF05960">
    <property type="entry name" value="DUF885"/>
    <property type="match status" value="1"/>
</dbReference>
<dbReference type="OrthoDB" id="9769898at2"/>
<proteinExistence type="predicted"/>
<keyword evidence="1" id="KW-0732">Signal</keyword>
<feature type="chain" id="PRO_5018573188" evidence="1">
    <location>
        <begin position="21"/>
        <end position="623"/>
    </location>
</feature>